<dbReference type="InterPro" id="IPR036277">
    <property type="entry name" value="SMC_hinge_sf"/>
</dbReference>
<dbReference type="GO" id="GO:0016887">
    <property type="term" value="F:ATP hydrolysis activity"/>
    <property type="evidence" value="ECO:0007669"/>
    <property type="project" value="InterPro"/>
</dbReference>
<organism evidence="8 9">
    <name type="scientific">Candidatus Malacoplasma girerdii</name>
    <dbReference type="NCBI Taxonomy" id="1318617"/>
    <lineage>
        <taxon>Bacteria</taxon>
        <taxon>Bacillati</taxon>
        <taxon>Mycoplasmatota</taxon>
        <taxon>Mycoplasmoidales</taxon>
        <taxon>Mycoplasmoidaceae</taxon>
        <taxon>Malacoplasma</taxon>
    </lineage>
</organism>
<dbReference type="GO" id="GO:0003677">
    <property type="term" value="F:DNA binding"/>
    <property type="evidence" value="ECO:0007669"/>
    <property type="project" value="UniProtKB-UniRule"/>
</dbReference>
<dbReference type="Pfam" id="PF02463">
    <property type="entry name" value="SMC_N"/>
    <property type="match status" value="1"/>
</dbReference>
<evidence type="ECO:0000256" key="1">
    <source>
        <dbReference type="ARBA" id="ARBA00022490"/>
    </source>
</evidence>
<dbReference type="EMBL" id="CP007711">
    <property type="protein sequence ID" value="AIV03418.1"/>
    <property type="molecule type" value="Genomic_DNA"/>
</dbReference>
<evidence type="ECO:0000256" key="5">
    <source>
        <dbReference type="ARBA" id="ARBA00023125"/>
    </source>
</evidence>
<dbReference type="GO" id="GO:0005524">
    <property type="term" value="F:ATP binding"/>
    <property type="evidence" value="ECO:0007669"/>
    <property type="project" value="UniProtKB-UniRule"/>
</dbReference>
<dbReference type="GO" id="GO:0005737">
    <property type="term" value="C:cytoplasm"/>
    <property type="evidence" value="ECO:0007669"/>
    <property type="project" value="UniProtKB-SubCell"/>
</dbReference>
<accession>A0A097SS44</accession>
<comment type="domain">
    <text evidence="6">Contains large globular domains required for ATP hydrolysis at each terminus and a third globular domain forming a flexible hinge near the middle of the molecule. These domains are separated by coiled-coil structures.</text>
</comment>
<dbReference type="SUPFAM" id="SSF57997">
    <property type="entry name" value="Tropomyosin"/>
    <property type="match status" value="1"/>
</dbReference>
<evidence type="ECO:0000256" key="2">
    <source>
        <dbReference type="ARBA" id="ARBA00022741"/>
    </source>
</evidence>
<comment type="function">
    <text evidence="6">Required for chromosome condensation and partitioning.</text>
</comment>
<dbReference type="InterPro" id="IPR024704">
    <property type="entry name" value="SMC"/>
</dbReference>
<protein>
    <recommendedName>
        <fullName evidence="6">Chromosome partition protein Smc</fullName>
    </recommendedName>
</protein>
<dbReference type="GO" id="GO:0005694">
    <property type="term" value="C:chromosome"/>
    <property type="evidence" value="ECO:0007669"/>
    <property type="project" value="InterPro"/>
</dbReference>
<dbReference type="InterPro" id="IPR011890">
    <property type="entry name" value="SMC_prok"/>
</dbReference>
<evidence type="ECO:0000256" key="6">
    <source>
        <dbReference type="HAMAP-Rule" id="MF_01894"/>
    </source>
</evidence>
<dbReference type="Pfam" id="PF06470">
    <property type="entry name" value="SMC_hinge"/>
    <property type="match status" value="1"/>
</dbReference>
<dbReference type="HAMAP" id="MF_01894">
    <property type="entry name" value="Smc_prok"/>
    <property type="match status" value="1"/>
</dbReference>
<dbReference type="STRING" id="1318617.MGM1_0310"/>
<feature type="coiled-coil region" evidence="6">
    <location>
        <begin position="340"/>
        <end position="381"/>
    </location>
</feature>
<feature type="coiled-coil region" evidence="6">
    <location>
        <begin position="264"/>
        <end position="312"/>
    </location>
</feature>
<keyword evidence="4 6" id="KW-0175">Coiled coil</keyword>
<comment type="similarity">
    <text evidence="6">Belongs to the SMC family.</text>
</comment>
<keyword evidence="2 6" id="KW-0547">Nucleotide-binding</keyword>
<dbReference type="SMART" id="SM00968">
    <property type="entry name" value="SMC_hinge"/>
    <property type="match status" value="1"/>
</dbReference>
<name>A0A097SS44_9BACT</name>
<dbReference type="Proteomes" id="UP000030066">
    <property type="component" value="Chromosome"/>
</dbReference>
<feature type="coiled-coil region" evidence="6">
    <location>
        <begin position="781"/>
        <end position="825"/>
    </location>
</feature>
<dbReference type="HOGENOM" id="CLU_001042_2_2_14"/>
<evidence type="ECO:0000259" key="7">
    <source>
        <dbReference type="SMART" id="SM00968"/>
    </source>
</evidence>
<dbReference type="GO" id="GO:0007059">
    <property type="term" value="P:chromosome segregation"/>
    <property type="evidence" value="ECO:0007669"/>
    <property type="project" value="UniProtKB-UniRule"/>
</dbReference>
<evidence type="ECO:0000313" key="9">
    <source>
        <dbReference type="Proteomes" id="UP000030066"/>
    </source>
</evidence>
<keyword evidence="5 6" id="KW-0238">DNA-binding</keyword>
<dbReference type="GO" id="GO:0007062">
    <property type="term" value="P:sister chromatid cohesion"/>
    <property type="evidence" value="ECO:0007669"/>
    <property type="project" value="InterPro"/>
</dbReference>
<comment type="subunit">
    <text evidence="6">Homodimer.</text>
</comment>
<evidence type="ECO:0000313" key="8">
    <source>
        <dbReference type="EMBL" id="AIV03418.1"/>
    </source>
</evidence>
<evidence type="ECO:0000256" key="4">
    <source>
        <dbReference type="ARBA" id="ARBA00023054"/>
    </source>
</evidence>
<evidence type="ECO:0000256" key="3">
    <source>
        <dbReference type="ARBA" id="ARBA00022840"/>
    </source>
</evidence>
<gene>
    <name evidence="6 8" type="primary">smc</name>
    <name evidence="8" type="ORF">MGM1_0310</name>
</gene>
<dbReference type="eggNOG" id="COG1196">
    <property type="taxonomic scope" value="Bacteria"/>
</dbReference>
<feature type="coiled-coil region" evidence="6">
    <location>
        <begin position="590"/>
        <end position="648"/>
    </location>
</feature>
<dbReference type="SUPFAM" id="SSF75553">
    <property type="entry name" value="Smc hinge domain"/>
    <property type="match status" value="1"/>
</dbReference>
<dbReference type="PANTHER" id="PTHR43977">
    <property type="entry name" value="STRUCTURAL MAINTENANCE OF CHROMOSOMES PROTEIN 3"/>
    <property type="match status" value="1"/>
</dbReference>
<dbReference type="Gene3D" id="1.20.1060.20">
    <property type="match status" value="1"/>
</dbReference>
<dbReference type="InterPro" id="IPR027417">
    <property type="entry name" value="P-loop_NTPase"/>
</dbReference>
<proteinExistence type="inferred from homology"/>
<feature type="coiled-coil region" evidence="6">
    <location>
        <begin position="183"/>
        <end position="217"/>
    </location>
</feature>
<dbReference type="PIRSF" id="PIRSF005719">
    <property type="entry name" value="SMC"/>
    <property type="match status" value="1"/>
</dbReference>
<comment type="subcellular location">
    <subcellularLocation>
        <location evidence="6">Cytoplasm</location>
    </subcellularLocation>
</comment>
<dbReference type="GO" id="GO:0006260">
    <property type="term" value="P:DNA replication"/>
    <property type="evidence" value="ECO:0007669"/>
    <property type="project" value="UniProtKB-UniRule"/>
</dbReference>
<dbReference type="Gene3D" id="3.30.70.1620">
    <property type="match status" value="1"/>
</dbReference>
<dbReference type="AlphaFoldDB" id="A0A097SS44"/>
<feature type="binding site" evidence="6">
    <location>
        <begin position="33"/>
        <end position="40"/>
    </location>
    <ligand>
        <name>ATP</name>
        <dbReference type="ChEBI" id="CHEBI:30616"/>
    </ligand>
</feature>
<feature type="domain" description="SMC hinge" evidence="7">
    <location>
        <begin position="417"/>
        <end position="536"/>
    </location>
</feature>
<keyword evidence="3 6" id="KW-0067">ATP-binding</keyword>
<dbReference type="Gene3D" id="3.40.50.300">
    <property type="entry name" value="P-loop containing nucleotide triphosphate hydrolases"/>
    <property type="match status" value="2"/>
</dbReference>
<dbReference type="InterPro" id="IPR003395">
    <property type="entry name" value="RecF/RecN/SMC_N"/>
</dbReference>
<keyword evidence="9" id="KW-1185">Reference proteome</keyword>
<dbReference type="KEGG" id="mgj:MGM1_0310"/>
<dbReference type="GO" id="GO:0030261">
    <property type="term" value="P:chromosome condensation"/>
    <property type="evidence" value="ECO:0007669"/>
    <property type="project" value="InterPro"/>
</dbReference>
<dbReference type="SUPFAM" id="SSF52540">
    <property type="entry name" value="P-loop containing nucleoside triphosphate hydrolases"/>
    <property type="match status" value="1"/>
</dbReference>
<keyword evidence="1 6" id="KW-0963">Cytoplasm</keyword>
<sequence>MIFLKRFIAEGFKSFANKIDIKFEHNMAGVVGPNGSGKSNIIDAIRWVMGEKSNKALRGKVSDDVVFHGSKEHSASKYASVTLIFDNSNHDLHIDSDEVIITRKLTKGEGNNEYFLNNEPCRLKDIQDMFLDTGLSKGSLGIISQGTVQWFVDAKPEERRIIFEDAAGIGLYSKKREESLRTLEHTQENLNRISDIVNELNNQVKKLQKQADKAMIYAEKQKELKKLDLVIMVKDLKYFNERLTIISKDIEQAKDKLQVFEPNVKELTQAIEFARNKQEQADKNIEVLNQEFNQIIEKINRLEIRKSSLQSQMQTDLSSENLNKKIEAYKNLIASTKFTVDDAKKNITALKQSIETYEDIIKQLTEKRNILTNEANNYAEKVVEIRTKIKQVVESSNMMNSTNIGVKTILNNRAALTGICGLVSDFISIDEKYQLALNVALGKASQNIIVENNADAENAIDFLKSNRAGKATFLPIESIVPKSLKPEHYEIIQNHDGLLGIGNEVAKYDEKYSDVFGFLLGNVIFADNLDHAFILSKLTYKLYKVITLEGELISPGGSVTGGFNNQKTINNLINPEKLLEQLNKEYPIVNDAYLNVKEQLNKVMADLNENSSKQSEKKILLSRYEETLRTNENQLIKYESDYQQLARNHNLEEQAIINSELSVDEELSRLNARKNKINEDLNVSRNSRSIFKSQLLDQEAKLNEVRFQVDAARDVINKHEVEKVKCETLINNAKTKINQDYRMTVETAMENYNEELPMTDNEARQIIDRLRNEIARLGPINMEALNELESSKTRFDEMKQQQDELTKAKDDIENTIAELDKKATNDFKNIIGKVNDILPEVFKYLFGGGSCRIEYSDPNNILTSGVDVTVAPFGKNVTRLSLLSGGEKSLVALSILFTILKIKAFPLVILDEAESALDPANVERFANIIRSASDKTQFLVITHRPGTMECCDVLFGATMQTKGVTSIYKVELAQAKEQFANEENK</sequence>
<dbReference type="InterPro" id="IPR010935">
    <property type="entry name" value="SMC_hinge"/>
</dbReference>
<reference evidence="8 9" key="1">
    <citation type="journal article" date="2014" name="PLoS ONE">
        <title>An emerging Mycoplasma associated with trichomoniasis, vaginal infection and disease.</title>
        <authorList>
            <consortium name="Vaginal Microbiome Consortium"/>
            <person name="Fettweis J.M."/>
            <person name="Serrano M.G."/>
            <person name="Huang B."/>
            <person name="Brooks J.P."/>
            <person name="Glascock A.L."/>
            <person name="Sheth N.U."/>
            <person name="Strauss J.F.III."/>
            <person name="Jefferson K.K."/>
            <person name="Buck G.A."/>
        </authorList>
    </citation>
    <scope>NUCLEOTIDE SEQUENCE [LARGE SCALE GENOMIC DNA]</scope>
    <source>
        <strain evidence="8 9">VCU_M1</strain>
    </source>
</reference>